<organism evidence="1">
    <name type="scientific">marine metagenome</name>
    <dbReference type="NCBI Taxonomy" id="408172"/>
    <lineage>
        <taxon>unclassified sequences</taxon>
        <taxon>metagenomes</taxon>
        <taxon>ecological metagenomes</taxon>
    </lineage>
</organism>
<protein>
    <submittedName>
        <fullName evidence="1">Uncharacterized protein</fullName>
    </submittedName>
</protein>
<proteinExistence type="predicted"/>
<accession>A0A383E7X3</accession>
<name>A0A383E7X3_9ZZZZ</name>
<feature type="non-terminal residue" evidence="1">
    <location>
        <position position="181"/>
    </location>
</feature>
<sequence length="181" mass="20615">MNRNNFLFSAMAHRALMMLMRLAWMIGMICSLAAWAAAPAVPSQYAWQRNVMYVYRVNIESAEEGYQPSLRGDVVYLCRASNPHGFTLRCYNFAVLQRHSKSGRRFPPFGVFQMGWRFFDGKQVGPQTRPSADVVFRPNGELLARAGVASRVFDLNDPSRLVLDRLGSETKTEWTTVENVK</sequence>
<dbReference type="EMBL" id="UINC01223675">
    <property type="protein sequence ID" value="SVE52967.1"/>
    <property type="molecule type" value="Genomic_DNA"/>
</dbReference>
<gene>
    <name evidence="1" type="ORF">METZ01_LOCUS505821</name>
</gene>
<dbReference type="AlphaFoldDB" id="A0A383E7X3"/>
<reference evidence="1" key="1">
    <citation type="submission" date="2018-05" db="EMBL/GenBank/DDBJ databases">
        <authorList>
            <person name="Lanie J.A."/>
            <person name="Ng W.-L."/>
            <person name="Kazmierczak K.M."/>
            <person name="Andrzejewski T.M."/>
            <person name="Davidsen T.M."/>
            <person name="Wayne K.J."/>
            <person name="Tettelin H."/>
            <person name="Glass J.I."/>
            <person name="Rusch D."/>
            <person name="Podicherti R."/>
            <person name="Tsui H.-C.T."/>
            <person name="Winkler M.E."/>
        </authorList>
    </citation>
    <scope>NUCLEOTIDE SEQUENCE</scope>
</reference>
<evidence type="ECO:0000313" key="1">
    <source>
        <dbReference type="EMBL" id="SVE52967.1"/>
    </source>
</evidence>